<evidence type="ECO:0000313" key="6">
    <source>
        <dbReference type="Proteomes" id="UP001329430"/>
    </source>
</evidence>
<dbReference type="FunFam" id="3.15.10.30:FF:000001">
    <property type="entry name" value="Takeout-like protein 1"/>
    <property type="match status" value="3"/>
</dbReference>
<feature type="chain" id="PRO_5042945104" description="Circadian clock-controlled protein" evidence="4">
    <location>
        <begin position="21"/>
        <end position="740"/>
    </location>
</feature>
<name>A0AAN7ZKQ2_9COLE</name>
<dbReference type="InterPro" id="IPR010562">
    <property type="entry name" value="Haemolymph_juvenile_hormone-bd"/>
</dbReference>
<dbReference type="EMBL" id="JAVRBK010000003">
    <property type="protein sequence ID" value="KAK5646162.1"/>
    <property type="molecule type" value="Genomic_DNA"/>
</dbReference>
<dbReference type="GO" id="GO:0005615">
    <property type="term" value="C:extracellular space"/>
    <property type="evidence" value="ECO:0007669"/>
    <property type="project" value="TreeGrafter"/>
</dbReference>
<feature type="signal peptide" evidence="4">
    <location>
        <begin position="1"/>
        <end position="20"/>
    </location>
</feature>
<accession>A0AAN7ZKQ2</accession>
<dbReference type="Pfam" id="PF06585">
    <property type="entry name" value="JHBP"/>
    <property type="match status" value="3"/>
</dbReference>
<comment type="similarity">
    <text evidence="3">Belongs to the TO family.</text>
</comment>
<dbReference type="PANTHER" id="PTHR11008">
    <property type="entry name" value="PROTEIN TAKEOUT-LIKE PROTEIN"/>
    <property type="match status" value="1"/>
</dbReference>
<dbReference type="SMART" id="SM00700">
    <property type="entry name" value="JHBP"/>
    <property type="match status" value="3"/>
</dbReference>
<evidence type="ECO:0000256" key="3">
    <source>
        <dbReference type="ARBA" id="ARBA00060902"/>
    </source>
</evidence>
<keyword evidence="2" id="KW-0090">Biological rhythms</keyword>
<evidence type="ECO:0000313" key="5">
    <source>
        <dbReference type="EMBL" id="KAK5646162.1"/>
    </source>
</evidence>
<proteinExistence type="inferred from homology"/>
<dbReference type="AlphaFoldDB" id="A0AAN7ZKQ2"/>
<evidence type="ECO:0008006" key="7">
    <source>
        <dbReference type="Google" id="ProtNLM"/>
    </source>
</evidence>
<evidence type="ECO:0000256" key="1">
    <source>
        <dbReference type="ARBA" id="ARBA00022729"/>
    </source>
</evidence>
<evidence type="ECO:0000256" key="4">
    <source>
        <dbReference type="SAM" id="SignalP"/>
    </source>
</evidence>
<keyword evidence="1 4" id="KW-0732">Signal</keyword>
<dbReference type="InterPro" id="IPR038606">
    <property type="entry name" value="To_sf"/>
</dbReference>
<dbReference type="Gene3D" id="3.15.10.30">
    <property type="entry name" value="Haemolymph juvenile hormone binding protein"/>
    <property type="match status" value="3"/>
</dbReference>
<evidence type="ECO:0000256" key="2">
    <source>
        <dbReference type="ARBA" id="ARBA00023108"/>
    </source>
</evidence>
<organism evidence="5 6">
    <name type="scientific">Pyrocoelia pectoralis</name>
    <dbReference type="NCBI Taxonomy" id="417401"/>
    <lineage>
        <taxon>Eukaryota</taxon>
        <taxon>Metazoa</taxon>
        <taxon>Ecdysozoa</taxon>
        <taxon>Arthropoda</taxon>
        <taxon>Hexapoda</taxon>
        <taxon>Insecta</taxon>
        <taxon>Pterygota</taxon>
        <taxon>Neoptera</taxon>
        <taxon>Endopterygota</taxon>
        <taxon>Coleoptera</taxon>
        <taxon>Polyphaga</taxon>
        <taxon>Elateriformia</taxon>
        <taxon>Elateroidea</taxon>
        <taxon>Lampyridae</taxon>
        <taxon>Lampyrinae</taxon>
        <taxon>Pyrocoelia</taxon>
    </lineage>
</organism>
<reference evidence="5 6" key="1">
    <citation type="journal article" date="2024" name="Insects">
        <title>An Improved Chromosome-Level Genome Assembly of the Firefly Pyrocoelia pectoralis.</title>
        <authorList>
            <person name="Fu X."/>
            <person name="Meyer-Rochow V.B."/>
            <person name="Ballantyne L."/>
            <person name="Zhu X."/>
        </authorList>
    </citation>
    <scope>NUCLEOTIDE SEQUENCE [LARGE SCALE GENOMIC DNA]</scope>
    <source>
        <strain evidence="5">XCY_ONT2</strain>
    </source>
</reference>
<dbReference type="GO" id="GO:0007623">
    <property type="term" value="P:circadian rhythm"/>
    <property type="evidence" value="ECO:0007669"/>
    <property type="project" value="UniProtKB-ARBA"/>
</dbReference>
<dbReference type="Proteomes" id="UP001329430">
    <property type="component" value="Chromosome 3"/>
</dbReference>
<comment type="caution">
    <text evidence="5">The sequence shown here is derived from an EMBL/GenBank/DDBJ whole genome shotgun (WGS) entry which is preliminary data.</text>
</comment>
<gene>
    <name evidence="5" type="ORF">RI129_004626</name>
</gene>
<keyword evidence="6" id="KW-1185">Reference proteome</keyword>
<protein>
    <recommendedName>
        <fullName evidence="7">Circadian clock-controlled protein</fullName>
    </recommendedName>
</protein>
<sequence length="740" mass="83321">MYLAFFVIFGICLSFHTGTAIDTSIIPPYVKQCKEGDPHLLNCLMDALHHLRPYLKRGIEEIQLPSVEPFQMDELTLSLTTGPNGYKVSLKNMDIYGASNYSVKNIKLSENGKPFEAVIKIPELRIGARYTSSGVLIILPASGNGTFHATFDDITAKVEGTVSVNNRDDLEYLHVDTLNLDLDVADVRMGVKNIFRNNPILTEAINLFLRENGQEVLKAMTPQLKKKLSTLFQNIANQLLTHIPIKTFLVPVKLSLIIAQEVIFYRVNLGCLIKTSHYYLKRCRKSDVQINACLQKSANTFIAYMNRGIPELRLSEPEPLIIDEIGIALGNGPNGYRATFRDINAFGVSNMTITAVRSDLDSYQFQFTLYIPHISARAKYVSTGVLILVQATGGGEYWGEYEGVRAKVYVKAQPVTRQGRQHLTLQQIKMDFSVKNIQMGVENVHNGNAVLQAALNLFINSNAQDLLKEMKPDLKKKLIHLLWGFMESTFESIPYDERTLNIYVMCMIRFCRCFGDVSSFFIHVCRRDDPNLSECLITATEDIRPYLAKGVPEYNIPSVEPLVMNELISEESGGLRLTATHVKTYGCSSYSVTSMQVNLDDQTYELDIDLPLLRIEAQYNISGKLVMMPIRGHGPMQANVTNCKSKTLLKGELYEKDGDTYLRYKEMTVHVHVGGGHVKIDNLFHGDKIINDVVNESVNKNLDAFLVELMPVIERALASTFLKIANTIVEPYTYKQLFPH</sequence>
<dbReference type="PANTHER" id="PTHR11008:SF41">
    <property type="entry name" value="RE70318P"/>
    <property type="match status" value="1"/>
</dbReference>